<geneLocation type="plasmid" evidence="1 2">
    <name>3</name>
</geneLocation>
<evidence type="ECO:0000313" key="1">
    <source>
        <dbReference type="EMBL" id="VFU17485.1"/>
    </source>
</evidence>
<name>A0A4U8Z7F5_METTU</name>
<keyword evidence="1" id="KW-0614">Plasmid</keyword>
<organism evidence="1 2">
    <name type="scientific">Methylocella tundrae</name>
    <dbReference type="NCBI Taxonomy" id="227605"/>
    <lineage>
        <taxon>Bacteria</taxon>
        <taxon>Pseudomonadati</taxon>
        <taxon>Pseudomonadota</taxon>
        <taxon>Alphaproteobacteria</taxon>
        <taxon>Hyphomicrobiales</taxon>
        <taxon>Beijerinckiaceae</taxon>
        <taxon>Methylocella</taxon>
    </lineage>
</organism>
<dbReference type="OrthoDB" id="7193356at2"/>
<accession>A0A4U8Z7F5</accession>
<dbReference type="KEGG" id="mtun:MTUNDRAET4_0054.2"/>
<dbReference type="RefSeq" id="WP_134493286.1">
    <property type="nucleotide sequence ID" value="NZ_CP139087.1"/>
</dbReference>
<reference evidence="1 2" key="1">
    <citation type="submission" date="2019-03" db="EMBL/GenBank/DDBJ databases">
        <authorList>
            <person name="Kox A.R. M."/>
        </authorList>
    </citation>
    <scope>NUCLEOTIDE SEQUENCE [LARGE SCALE GENOMIC DNA]</scope>
    <source>
        <strain evidence="1">MTUNDRAET4 annotated genome</strain>
        <plasmid evidence="2">3</plasmid>
    </source>
</reference>
<dbReference type="EMBL" id="LR536452">
    <property type="protein sequence ID" value="VFU17485.1"/>
    <property type="molecule type" value="Genomic_DNA"/>
</dbReference>
<protein>
    <submittedName>
        <fullName evidence="1">Uncharacterized protein</fullName>
    </submittedName>
</protein>
<evidence type="ECO:0000313" key="2">
    <source>
        <dbReference type="Proteomes" id="UP000294360"/>
    </source>
</evidence>
<dbReference type="Proteomes" id="UP000294360">
    <property type="component" value="Plasmid 3"/>
</dbReference>
<sequence>MSDRSAAEICIGGTLNDAAAIDRLVEAILSQNAGPEYGSRFQDAAEALDYIKEAIAESGPLRLFDNEVAGGSFWDLEPVLRELGLTYFRADDGHYAYSAEAVFWEPGYDEPRSWTGNNEHVPCLTATEIRKLLSEETLTAELELIERAEKSEFPLRADPAALDAALAQ</sequence>
<proteinExistence type="predicted"/>
<dbReference type="AlphaFoldDB" id="A0A4U8Z7F5"/>
<gene>
    <name evidence="1" type="ORF">MTUNDRAET4_0054</name>
</gene>